<protein>
    <recommendedName>
        <fullName evidence="3">Tetratricopeptide repeat-containing protein</fullName>
    </recommendedName>
</protein>
<keyword evidence="2" id="KW-1185">Reference proteome</keyword>
<dbReference type="STRING" id="1121357.SAMN05661109_02662"/>
<evidence type="ECO:0000313" key="1">
    <source>
        <dbReference type="EMBL" id="SES31617.1"/>
    </source>
</evidence>
<accession>A0A1H9WD49</accession>
<reference evidence="2" key="1">
    <citation type="submission" date="2016-10" db="EMBL/GenBank/DDBJ databases">
        <authorList>
            <person name="Varghese N."/>
            <person name="Submissions S."/>
        </authorList>
    </citation>
    <scope>NUCLEOTIDE SEQUENCE [LARGE SCALE GENOMIC DNA]</scope>
    <source>
        <strain evidence="2">DSM 20524</strain>
    </source>
</reference>
<dbReference type="Proteomes" id="UP000198929">
    <property type="component" value="Unassembled WGS sequence"/>
</dbReference>
<evidence type="ECO:0000313" key="2">
    <source>
        <dbReference type="Proteomes" id="UP000198929"/>
    </source>
</evidence>
<sequence>MSTTPPHNDTYLESREIEAQARKEDSPQQWLHFAELKDSKGSYGPATAGYLNAGIAFERDGDAASAIDAYRRGLDVAQKASHSESVVILSMRLVPLLERTERFDEAGALYEALSAYYTEQESWFLAADAADHAAELFGKAGRDLSSYTLPAELWTRNAEYWAGKDKGDEAWSRRRAAVYLENTK</sequence>
<dbReference type="Gene3D" id="1.25.40.10">
    <property type="entry name" value="Tetratricopeptide repeat domain"/>
    <property type="match status" value="1"/>
</dbReference>
<proteinExistence type="predicted"/>
<organism evidence="1 2">
    <name type="scientific">Corynebacterium cystitidis DSM 20524</name>
    <dbReference type="NCBI Taxonomy" id="1121357"/>
    <lineage>
        <taxon>Bacteria</taxon>
        <taxon>Bacillati</taxon>
        <taxon>Actinomycetota</taxon>
        <taxon>Actinomycetes</taxon>
        <taxon>Mycobacteriales</taxon>
        <taxon>Corynebacteriaceae</taxon>
        <taxon>Corynebacterium</taxon>
    </lineage>
</organism>
<evidence type="ECO:0008006" key="3">
    <source>
        <dbReference type="Google" id="ProtNLM"/>
    </source>
</evidence>
<name>A0A1H9WD49_9CORY</name>
<dbReference type="RefSeq" id="WP_092260917.1">
    <property type="nucleotide sequence ID" value="NZ_CP047199.1"/>
</dbReference>
<gene>
    <name evidence="1" type="ORF">SAMN05661109_02662</name>
</gene>
<dbReference type="InterPro" id="IPR011990">
    <property type="entry name" value="TPR-like_helical_dom_sf"/>
</dbReference>
<dbReference type="SUPFAM" id="SSF48452">
    <property type="entry name" value="TPR-like"/>
    <property type="match status" value="1"/>
</dbReference>
<dbReference type="AlphaFoldDB" id="A0A1H9WD49"/>
<dbReference type="EMBL" id="FOGQ01000020">
    <property type="protein sequence ID" value="SES31617.1"/>
    <property type="molecule type" value="Genomic_DNA"/>
</dbReference>